<keyword evidence="3" id="KW-1003">Cell membrane</keyword>
<evidence type="ECO:0000256" key="12">
    <source>
        <dbReference type="ARBA" id="ARBA00023136"/>
    </source>
</evidence>
<evidence type="ECO:0000256" key="5">
    <source>
        <dbReference type="ARBA" id="ARBA00022692"/>
    </source>
</evidence>
<protein>
    <recommendedName>
        <fullName evidence="14">sn-1-specific diacylglycerol lipase</fullName>
        <ecNumber evidence="14">3.1.1.116</ecNumber>
    </recommendedName>
</protein>
<dbReference type="GO" id="GO:0022008">
    <property type="term" value="P:neurogenesis"/>
    <property type="evidence" value="ECO:0007669"/>
    <property type="project" value="TreeGrafter"/>
</dbReference>
<keyword evidence="5" id="KW-0812">Transmembrane</keyword>
<sequence length="985" mass="108588">MSEAPPWMTLELARHYLTYAMAAYSWPFVMYRWPFSGLCRLSSKMLCCACIRRKPHRVQDDNCCLCNLAGFRHISGLDMEDVLYASFENAVFQAPFFVSLDHVTQSVVVTIRGSISLRDLFTDFTAGADRFDVEGLPPDTMAHKGMIIGANNIKACLDEQKILEKAFTMHPGYNLVISGHSLGAGIGTLLALLLRPQYPDVRVYSVSPPAAVLTRDAARLTESFCFSVGLGDDFVMRLSVDSTENLRTNILEALHRCRLPKYRLMLNGFGYTLFGVPTGDLETTWKPEEASPSTLLRHSPLLEAAPVKTLKKKQSENERKAQVAEVEKAEFSLAANTFLEVDSVLFTSWYLDSGASEHMICATYRHLLTNIHNLPSPANIKLAKSAVRAPLLCERVTIPSEGSLPSGEASHGELDKEMPPLSDEGGRCREHGGILIVGARNKGVKGGKCWEHGGILIVGPRNEGVKGGKCWEHGGILIVGPRNKGVKGGKCWEHGILIVGARNKGVKGGIGKVELEEVNLHLRGGRVENLLVKTTPVHPTEIQTSISPSSAVELNRTSALANYAPRRETSMLTKDVALRRFSKAHLYTPGRILHISRRKLSKTERQYGADSPRQYGTDSPRQYGADSPRYSYVSVCLFAGDMGQIAPGTHMQYGADSPRYSYAIQGRQPQVLICERVFACRQYGADSPRQYGVDSPRYSYVSVCLFAGNMGWTAPGTHMQYGVDSPRYSYVSVCLFAGNMGRTAPGTHMQYGVDSPRYSYVSVCLFAGNTGWTAPGTHMQYGVDSPRYSYVSVCLFAGNTGWTAPGTHMQYGVDSPRYSYVSVCLFAGNMGWTAPGTHMQYGVDSPRYSYVSVCLFAGNMGWTAPGTHMQYGVDSPRYSYVSVCLFAGNTGWTAPGTHMQYGVDSPRYSYVSVCLFAGNMGWTAPGTHMQYGADSPRYEVRWAIPEEYTELQVLPRMILDHLPENVDHAIATLLLERDMPTHTSH</sequence>
<accession>A0A7R8ZCM8</accession>
<evidence type="ECO:0000256" key="9">
    <source>
        <dbReference type="ARBA" id="ARBA00022963"/>
    </source>
</evidence>
<proteinExistence type="predicted"/>
<evidence type="ECO:0000256" key="8">
    <source>
        <dbReference type="ARBA" id="ARBA00022837"/>
    </source>
</evidence>
<dbReference type="GO" id="GO:0046340">
    <property type="term" value="P:diacylglycerol catabolic process"/>
    <property type="evidence" value="ECO:0007669"/>
    <property type="project" value="TreeGrafter"/>
</dbReference>
<dbReference type="GO" id="GO:0005886">
    <property type="term" value="C:plasma membrane"/>
    <property type="evidence" value="ECO:0007669"/>
    <property type="project" value="UniProtKB-SubCell"/>
</dbReference>
<dbReference type="EMBL" id="OA568415">
    <property type="protein sequence ID" value="CAD7201504.1"/>
    <property type="molecule type" value="Genomic_DNA"/>
</dbReference>
<keyword evidence="8" id="KW-0106">Calcium</keyword>
<organism evidence="17">
    <name type="scientific">Timema douglasi</name>
    <name type="common">Walking stick</name>
    <dbReference type="NCBI Taxonomy" id="61478"/>
    <lineage>
        <taxon>Eukaryota</taxon>
        <taxon>Metazoa</taxon>
        <taxon>Ecdysozoa</taxon>
        <taxon>Arthropoda</taxon>
        <taxon>Hexapoda</taxon>
        <taxon>Insecta</taxon>
        <taxon>Pterygota</taxon>
        <taxon>Neoptera</taxon>
        <taxon>Polyneoptera</taxon>
        <taxon>Phasmatodea</taxon>
        <taxon>Timematodea</taxon>
        <taxon>Timematoidea</taxon>
        <taxon>Timematidae</taxon>
        <taxon>Timema</taxon>
    </lineage>
</organism>
<evidence type="ECO:0000256" key="11">
    <source>
        <dbReference type="ARBA" id="ARBA00023098"/>
    </source>
</evidence>
<keyword evidence="7" id="KW-0378">Hydrolase</keyword>
<evidence type="ECO:0000259" key="16">
    <source>
        <dbReference type="Pfam" id="PF01764"/>
    </source>
</evidence>
<keyword evidence="9" id="KW-0442">Lipid degradation</keyword>
<dbReference type="AlphaFoldDB" id="A0A7R8ZCM8"/>
<evidence type="ECO:0000256" key="6">
    <source>
        <dbReference type="ARBA" id="ARBA00022723"/>
    </source>
</evidence>
<feature type="domain" description="Fungal lipase-type" evidence="16">
    <location>
        <begin position="108"/>
        <end position="240"/>
    </location>
</feature>
<keyword evidence="10" id="KW-1133">Transmembrane helix</keyword>
<keyword evidence="11" id="KW-0443">Lipid metabolism</keyword>
<gene>
    <name evidence="17" type="ORF">TDIB3V08_LOCUS7703</name>
</gene>
<evidence type="ECO:0000256" key="1">
    <source>
        <dbReference type="ARBA" id="ARBA00001913"/>
    </source>
</evidence>
<reference evidence="17" key="1">
    <citation type="submission" date="2020-11" db="EMBL/GenBank/DDBJ databases">
        <authorList>
            <person name="Tran Van P."/>
        </authorList>
    </citation>
    <scope>NUCLEOTIDE SEQUENCE</scope>
</reference>
<evidence type="ECO:0000256" key="14">
    <source>
        <dbReference type="ARBA" id="ARBA00026104"/>
    </source>
</evidence>
<dbReference type="GO" id="GO:0005737">
    <property type="term" value="C:cytoplasm"/>
    <property type="evidence" value="ECO:0007669"/>
    <property type="project" value="TreeGrafter"/>
</dbReference>
<dbReference type="GO" id="GO:0004806">
    <property type="term" value="F:triacylglycerol lipase activity"/>
    <property type="evidence" value="ECO:0007669"/>
    <property type="project" value="TreeGrafter"/>
</dbReference>
<keyword evidence="12" id="KW-0472">Membrane</keyword>
<feature type="compositionally biased region" description="Basic and acidic residues" evidence="15">
    <location>
        <begin position="410"/>
        <end position="425"/>
    </location>
</feature>
<comment type="cofactor">
    <cofactor evidence="1">
        <name>Ca(2+)</name>
        <dbReference type="ChEBI" id="CHEBI:29108"/>
    </cofactor>
</comment>
<keyword evidence="4" id="KW-0597">Phosphoprotein</keyword>
<dbReference type="InterPro" id="IPR029058">
    <property type="entry name" value="AB_hydrolase_fold"/>
</dbReference>
<dbReference type="InterPro" id="IPR002921">
    <property type="entry name" value="Fungal_lipase-type"/>
</dbReference>
<dbReference type="SUPFAM" id="SSF53474">
    <property type="entry name" value="alpha/beta-Hydrolases"/>
    <property type="match status" value="1"/>
</dbReference>
<dbReference type="GO" id="GO:0046872">
    <property type="term" value="F:metal ion binding"/>
    <property type="evidence" value="ECO:0007669"/>
    <property type="project" value="UniProtKB-KW"/>
</dbReference>
<evidence type="ECO:0000256" key="4">
    <source>
        <dbReference type="ARBA" id="ARBA00022553"/>
    </source>
</evidence>
<dbReference type="Gene3D" id="3.40.50.1820">
    <property type="entry name" value="alpha/beta hydrolase"/>
    <property type="match status" value="1"/>
</dbReference>
<feature type="region of interest" description="Disordered" evidence="15">
    <location>
        <begin position="603"/>
        <end position="623"/>
    </location>
</feature>
<evidence type="ECO:0000256" key="15">
    <source>
        <dbReference type="SAM" id="MobiDB-lite"/>
    </source>
</evidence>
<keyword evidence="6" id="KW-0479">Metal-binding</keyword>
<dbReference type="PANTHER" id="PTHR45792:SF2">
    <property type="entry name" value="DIACYLGLYCEROL LIPASE-BETA"/>
    <property type="match status" value="1"/>
</dbReference>
<dbReference type="CDD" id="cd00519">
    <property type="entry name" value="Lipase_3"/>
    <property type="match status" value="1"/>
</dbReference>
<dbReference type="GO" id="GO:0019369">
    <property type="term" value="P:arachidonate metabolic process"/>
    <property type="evidence" value="ECO:0007669"/>
    <property type="project" value="TreeGrafter"/>
</dbReference>
<evidence type="ECO:0000313" key="17">
    <source>
        <dbReference type="EMBL" id="CAD7201504.1"/>
    </source>
</evidence>
<evidence type="ECO:0000256" key="3">
    <source>
        <dbReference type="ARBA" id="ARBA00022475"/>
    </source>
</evidence>
<feature type="region of interest" description="Disordered" evidence="15">
    <location>
        <begin position="402"/>
        <end position="425"/>
    </location>
</feature>
<comment type="catalytic activity">
    <reaction evidence="13">
        <text>a 1,2-diacyl-sn-glycerol + H2O = a 2-acylglycerol + a fatty acid + H(+)</text>
        <dbReference type="Rhea" id="RHEA:33275"/>
        <dbReference type="ChEBI" id="CHEBI:15377"/>
        <dbReference type="ChEBI" id="CHEBI:15378"/>
        <dbReference type="ChEBI" id="CHEBI:17389"/>
        <dbReference type="ChEBI" id="CHEBI:17815"/>
        <dbReference type="ChEBI" id="CHEBI:28868"/>
        <dbReference type="EC" id="3.1.1.116"/>
    </reaction>
    <physiologicalReaction direction="left-to-right" evidence="13">
        <dbReference type="Rhea" id="RHEA:33276"/>
    </physiologicalReaction>
</comment>
<dbReference type="InterPro" id="IPR052214">
    <property type="entry name" value="DAG_Lipase-Related"/>
</dbReference>
<dbReference type="Pfam" id="PF01764">
    <property type="entry name" value="Lipase_3"/>
    <property type="match status" value="1"/>
</dbReference>
<dbReference type="PANTHER" id="PTHR45792">
    <property type="entry name" value="DIACYLGLYCEROL LIPASE HOMOLOG-RELATED"/>
    <property type="match status" value="1"/>
</dbReference>
<evidence type="ECO:0000256" key="7">
    <source>
        <dbReference type="ARBA" id="ARBA00022801"/>
    </source>
</evidence>
<evidence type="ECO:0000256" key="2">
    <source>
        <dbReference type="ARBA" id="ARBA00004651"/>
    </source>
</evidence>
<evidence type="ECO:0000256" key="13">
    <source>
        <dbReference type="ARBA" id="ARBA00024531"/>
    </source>
</evidence>
<dbReference type="EC" id="3.1.1.116" evidence="14"/>
<name>A0A7R8ZCM8_TIMDO</name>
<comment type="subcellular location">
    <subcellularLocation>
        <location evidence="2">Cell membrane</location>
        <topology evidence="2">Multi-pass membrane protein</topology>
    </subcellularLocation>
</comment>
<evidence type="ECO:0000256" key="10">
    <source>
        <dbReference type="ARBA" id="ARBA00022989"/>
    </source>
</evidence>